<dbReference type="AlphaFoldDB" id="N1WRL6"/>
<keyword evidence="3" id="KW-1185">Reference proteome</keyword>
<feature type="chain" id="PRO_5004113949" description="Lipoprotein" evidence="1">
    <location>
        <begin position="24"/>
        <end position="112"/>
    </location>
</feature>
<evidence type="ECO:0000313" key="3">
    <source>
        <dbReference type="Proteomes" id="UP000012313"/>
    </source>
</evidence>
<protein>
    <recommendedName>
        <fullName evidence="4">Lipoprotein</fullName>
    </recommendedName>
</protein>
<dbReference type="EMBL" id="AOHC02000021">
    <property type="protein sequence ID" value="EMY78453.1"/>
    <property type="molecule type" value="Genomic_DNA"/>
</dbReference>
<organism evidence="2 3">
    <name type="scientific">Leptospira weilii serovar Ranarum str. ICFT</name>
    <dbReference type="NCBI Taxonomy" id="1218598"/>
    <lineage>
        <taxon>Bacteria</taxon>
        <taxon>Pseudomonadati</taxon>
        <taxon>Spirochaetota</taxon>
        <taxon>Spirochaetia</taxon>
        <taxon>Leptospirales</taxon>
        <taxon>Leptospiraceae</taxon>
        <taxon>Leptospira</taxon>
    </lineage>
</organism>
<accession>N1WRL6</accession>
<proteinExistence type="predicted"/>
<comment type="caution">
    <text evidence="2">The sequence shown here is derived from an EMBL/GenBank/DDBJ whole genome shotgun (WGS) entry which is preliminary data.</text>
</comment>
<evidence type="ECO:0008006" key="4">
    <source>
        <dbReference type="Google" id="ProtNLM"/>
    </source>
</evidence>
<gene>
    <name evidence="2" type="ORF">LEP1GSC060_3959</name>
</gene>
<sequence>MKIKAKSFPLFLGGSILCNFAFAYEIFKKPRTETVQVGAKSACEGQENGNKKEFLSTAEALPHPPVFLEGRKIRFLSYSVKTENGKKWILFKEKRGNGITETKIDAEAVRWF</sequence>
<evidence type="ECO:0000256" key="1">
    <source>
        <dbReference type="SAM" id="SignalP"/>
    </source>
</evidence>
<name>N1WRL6_9LEPT</name>
<reference evidence="2" key="1">
    <citation type="submission" date="2013-03" db="EMBL/GenBank/DDBJ databases">
        <authorList>
            <person name="Harkins D.M."/>
            <person name="Durkin A.S."/>
            <person name="Brinkac L.M."/>
            <person name="Haft D.H."/>
            <person name="Selengut J.D."/>
            <person name="Sanka R."/>
            <person name="DePew J."/>
            <person name="Purushe J."/>
            <person name="Hartskeerl R.A."/>
            <person name="Ahmed A."/>
            <person name="van der Linden H."/>
            <person name="Goris M.G.A."/>
            <person name="Vinetz J.M."/>
            <person name="Sutton G.G."/>
            <person name="Nierman W.C."/>
            <person name="Fouts D.E."/>
        </authorList>
    </citation>
    <scope>NUCLEOTIDE SEQUENCE [LARGE SCALE GENOMIC DNA]</scope>
    <source>
        <strain evidence="2">ICFT</strain>
    </source>
</reference>
<feature type="signal peptide" evidence="1">
    <location>
        <begin position="1"/>
        <end position="23"/>
    </location>
</feature>
<keyword evidence="1" id="KW-0732">Signal</keyword>
<dbReference type="STRING" id="1218598.LEP1GSC060_3959"/>
<evidence type="ECO:0000313" key="2">
    <source>
        <dbReference type="EMBL" id="EMY78453.1"/>
    </source>
</evidence>
<dbReference type="Proteomes" id="UP000012313">
    <property type="component" value="Unassembled WGS sequence"/>
</dbReference>